<proteinExistence type="predicted"/>
<name>A0ABX8E4U1_9SPHN</name>
<dbReference type="SUPFAM" id="SSF56425">
    <property type="entry name" value="Succinate dehydrogenase/fumarate reductase flavoprotein, catalytic domain"/>
    <property type="match status" value="1"/>
</dbReference>
<reference evidence="6 7" key="1">
    <citation type="journal article" date="2021" name="Int. J. Syst. Evol. Microbiol.">
        <title>Novosphingobium decolorationis sp. nov., an aniline blue-decolourizing bacterium isolated from East Pacific sediment.</title>
        <authorList>
            <person name="Chen X."/>
            <person name="Dong B."/>
            <person name="Chen T."/>
            <person name="Ren N."/>
            <person name="Wang J."/>
            <person name="Xu Y."/>
            <person name="Yang J."/>
            <person name="Zhu S."/>
            <person name="Chen J."/>
        </authorList>
    </citation>
    <scope>NUCLEOTIDE SEQUENCE [LARGE SCALE GENOMIC DNA]</scope>
    <source>
        <strain evidence="6 7">502str22</strain>
    </source>
</reference>
<dbReference type="InterPro" id="IPR027477">
    <property type="entry name" value="Succ_DH/fumarate_Rdtase_cat_sf"/>
</dbReference>
<dbReference type="EMBL" id="CP054856">
    <property type="protein sequence ID" value="QVM83923.1"/>
    <property type="molecule type" value="Genomic_DNA"/>
</dbReference>
<gene>
    <name evidence="6" type="ORF">HT578_09660</name>
</gene>
<keyword evidence="7" id="KW-1185">Reference proteome</keyword>
<dbReference type="Pfam" id="PF00890">
    <property type="entry name" value="FAD_binding_2"/>
    <property type="match status" value="1"/>
</dbReference>
<sequence length="463" mass="48505">MTKEDQTMSDTLHFPVVVVGAGGTGLTAALAAHDAGVEALVIERDATPLGSTAMSTGLIPASGTPEQAAQGIADSPELFAQDIMAKTKGLTDPDMALAIARESVETIAWMRDEHGVPLDLVDGFLYPGHSVRRMYGTPNRTGGELMAALEDACGKAEIPILTEATVEEVLHDGARVTGVRYRRPDGALEDVTCDALILACSGFAGNPEMVAKFIPDMAAATFHGHPGNKGDAVRWGEELGAQLEDMTGYQGHGGLAMGHGIPILWPLIMEGGFQVNLEGKRFSDESAGYSEQAAKVNAQPEHVAWSIFDERLHQLMCAFDDYRDALKAGAVVSAQTLEELAEKTRLPARALGATLADVAAIARGEAQDAWGRRFEERHLLEAPYYAARVTGALFHTQGGLVVDAEARVCGVDGTPLPNLFAGGGAARGISGTGSYGYLAGNGLLAATTLGKVAGRSAARLVEG</sequence>
<evidence type="ECO:0000256" key="1">
    <source>
        <dbReference type="ARBA" id="ARBA00001974"/>
    </source>
</evidence>
<evidence type="ECO:0000256" key="2">
    <source>
        <dbReference type="ARBA" id="ARBA00022630"/>
    </source>
</evidence>
<protein>
    <submittedName>
        <fullName evidence="6">FAD-dependent oxidoreductase</fullName>
    </submittedName>
</protein>
<feature type="domain" description="FAD-dependent oxidoreductase 2 FAD-binding" evidence="5">
    <location>
        <begin position="16"/>
        <end position="443"/>
    </location>
</feature>
<evidence type="ECO:0000256" key="3">
    <source>
        <dbReference type="ARBA" id="ARBA00022827"/>
    </source>
</evidence>
<dbReference type="PANTHER" id="PTHR43400:SF7">
    <property type="entry name" value="FAD-DEPENDENT OXIDOREDUCTASE 2 FAD BINDING DOMAIN-CONTAINING PROTEIN"/>
    <property type="match status" value="1"/>
</dbReference>
<dbReference type="SUPFAM" id="SSF51905">
    <property type="entry name" value="FAD/NAD(P)-binding domain"/>
    <property type="match status" value="1"/>
</dbReference>
<dbReference type="PANTHER" id="PTHR43400">
    <property type="entry name" value="FUMARATE REDUCTASE"/>
    <property type="match status" value="1"/>
</dbReference>
<dbReference type="InterPro" id="IPR003953">
    <property type="entry name" value="FAD-dep_OxRdtase_2_FAD-bd"/>
</dbReference>
<comment type="cofactor">
    <cofactor evidence="1">
        <name>FAD</name>
        <dbReference type="ChEBI" id="CHEBI:57692"/>
    </cofactor>
</comment>
<evidence type="ECO:0000313" key="6">
    <source>
        <dbReference type="EMBL" id="QVM83923.1"/>
    </source>
</evidence>
<dbReference type="Gene3D" id="3.50.50.60">
    <property type="entry name" value="FAD/NAD(P)-binding domain"/>
    <property type="match status" value="1"/>
</dbReference>
<keyword evidence="3" id="KW-0274">FAD</keyword>
<organism evidence="6 7">
    <name type="scientific">Novosphingobium decolorationis</name>
    <dbReference type="NCBI Taxonomy" id="2698673"/>
    <lineage>
        <taxon>Bacteria</taxon>
        <taxon>Pseudomonadati</taxon>
        <taxon>Pseudomonadota</taxon>
        <taxon>Alphaproteobacteria</taxon>
        <taxon>Sphingomonadales</taxon>
        <taxon>Sphingomonadaceae</taxon>
        <taxon>Novosphingobium</taxon>
    </lineage>
</organism>
<dbReference type="PRINTS" id="PR00411">
    <property type="entry name" value="PNDRDTASEI"/>
</dbReference>
<dbReference type="InterPro" id="IPR036188">
    <property type="entry name" value="FAD/NAD-bd_sf"/>
</dbReference>
<accession>A0ABX8E4U1</accession>
<evidence type="ECO:0000259" key="5">
    <source>
        <dbReference type="Pfam" id="PF00890"/>
    </source>
</evidence>
<keyword evidence="4" id="KW-0560">Oxidoreductase</keyword>
<evidence type="ECO:0000313" key="7">
    <source>
        <dbReference type="Proteomes" id="UP000677126"/>
    </source>
</evidence>
<keyword evidence="2" id="KW-0285">Flavoprotein</keyword>
<evidence type="ECO:0000256" key="4">
    <source>
        <dbReference type="ARBA" id="ARBA00023002"/>
    </source>
</evidence>
<dbReference type="Gene3D" id="3.90.700.10">
    <property type="entry name" value="Succinate dehydrogenase/fumarate reductase flavoprotein, catalytic domain"/>
    <property type="match status" value="1"/>
</dbReference>
<dbReference type="InterPro" id="IPR050315">
    <property type="entry name" value="FAD-oxidoreductase_2"/>
</dbReference>
<dbReference type="Proteomes" id="UP000677126">
    <property type="component" value="Chromosome"/>
</dbReference>